<organism evidence="8 9">
    <name type="scientific">Cutibacterium acnes</name>
    <name type="common">Propionibacterium acnes</name>
    <dbReference type="NCBI Taxonomy" id="1747"/>
    <lineage>
        <taxon>Bacteria</taxon>
        <taxon>Bacillati</taxon>
        <taxon>Actinomycetota</taxon>
        <taxon>Actinomycetes</taxon>
        <taxon>Propionibacteriales</taxon>
        <taxon>Propionibacteriaceae</taxon>
        <taxon>Cutibacterium</taxon>
    </lineage>
</organism>
<feature type="binding site" evidence="7">
    <location>
        <position position="119"/>
    </location>
    <ligand>
        <name>S-adenosyl-L-methionine</name>
        <dbReference type="ChEBI" id="CHEBI:59789"/>
    </ligand>
</feature>
<gene>
    <name evidence="7" type="primary">rsmH</name>
    <name evidence="8" type="ORF">B1B09_01045</name>
</gene>
<keyword evidence="6 7" id="KW-0949">S-adenosyl-L-methionine</keyword>
<dbReference type="InterPro" id="IPR023397">
    <property type="entry name" value="SAM-dep_MeTrfase_MraW_recog"/>
</dbReference>
<accession>A0A2B7J1M1</accession>
<dbReference type="GeneID" id="92856736"/>
<feature type="binding site" evidence="7">
    <location>
        <position position="64"/>
    </location>
    <ligand>
        <name>S-adenosyl-L-methionine</name>
        <dbReference type="ChEBI" id="CHEBI:59789"/>
    </ligand>
</feature>
<dbReference type="OrthoDB" id="9806637at2"/>
<name>A0A2B7J1M1_CUTAC</name>
<evidence type="ECO:0000313" key="8">
    <source>
        <dbReference type="EMBL" id="PGF36267.1"/>
    </source>
</evidence>
<dbReference type="PIRSF" id="PIRSF004486">
    <property type="entry name" value="MraW"/>
    <property type="match status" value="1"/>
</dbReference>
<evidence type="ECO:0000256" key="2">
    <source>
        <dbReference type="ARBA" id="ARBA00022490"/>
    </source>
</evidence>
<evidence type="ECO:0000256" key="1">
    <source>
        <dbReference type="ARBA" id="ARBA00010396"/>
    </source>
</evidence>
<dbReference type="Proteomes" id="UP000226191">
    <property type="component" value="Unassembled WGS sequence"/>
</dbReference>
<keyword evidence="3 7" id="KW-0698">rRNA processing</keyword>
<keyword evidence="5 7" id="KW-0808">Transferase</keyword>
<dbReference type="InterPro" id="IPR029063">
    <property type="entry name" value="SAM-dependent_MTases_sf"/>
</dbReference>
<evidence type="ECO:0000313" key="9">
    <source>
        <dbReference type="Proteomes" id="UP000226191"/>
    </source>
</evidence>
<keyword evidence="4 7" id="KW-0489">Methyltransferase</keyword>
<reference evidence="8 9" key="1">
    <citation type="submission" date="2017-02" db="EMBL/GenBank/DDBJ databases">
        <title>Prevalence of linear plasmids in Cutibacterium acnes isolates obtained from cancerous prostatic tissue.</title>
        <authorList>
            <person name="Davidsson S."/>
            <person name="Bruggemann H."/>
        </authorList>
    </citation>
    <scope>NUCLEOTIDE SEQUENCE [LARGE SCALE GENOMIC DNA]</scope>
    <source>
        <strain evidence="8 9">11-78</strain>
    </source>
</reference>
<dbReference type="Gene3D" id="1.10.150.170">
    <property type="entry name" value="Putative methyltransferase TM0872, insert domain"/>
    <property type="match status" value="1"/>
</dbReference>
<dbReference type="SUPFAM" id="SSF53335">
    <property type="entry name" value="S-adenosyl-L-methionine-dependent methyltransferases"/>
    <property type="match status" value="1"/>
</dbReference>
<keyword evidence="2 7" id="KW-0963">Cytoplasm</keyword>
<evidence type="ECO:0000256" key="7">
    <source>
        <dbReference type="HAMAP-Rule" id="MF_01007"/>
    </source>
</evidence>
<dbReference type="NCBIfam" id="TIGR00006">
    <property type="entry name" value="16S rRNA (cytosine(1402)-N(4))-methyltransferase RsmH"/>
    <property type="match status" value="1"/>
</dbReference>
<dbReference type="EMBL" id="MVCE01000001">
    <property type="protein sequence ID" value="PGF36267.1"/>
    <property type="molecule type" value="Genomic_DNA"/>
</dbReference>
<proteinExistence type="inferred from homology"/>
<dbReference type="PANTHER" id="PTHR11265:SF0">
    <property type="entry name" value="12S RRNA N4-METHYLCYTIDINE METHYLTRANSFERASE"/>
    <property type="match status" value="1"/>
</dbReference>
<comment type="subcellular location">
    <subcellularLocation>
        <location evidence="7">Cytoplasm</location>
    </subcellularLocation>
</comment>
<dbReference type="Gene3D" id="3.40.50.150">
    <property type="entry name" value="Vaccinia Virus protein VP39"/>
    <property type="match status" value="1"/>
</dbReference>
<feature type="binding site" evidence="7">
    <location>
        <position position="91"/>
    </location>
    <ligand>
        <name>S-adenosyl-L-methionine</name>
        <dbReference type="ChEBI" id="CHEBI:59789"/>
    </ligand>
</feature>
<feature type="binding site" evidence="7">
    <location>
        <position position="112"/>
    </location>
    <ligand>
        <name>S-adenosyl-L-methionine</name>
        <dbReference type="ChEBI" id="CHEBI:59789"/>
    </ligand>
</feature>
<evidence type="ECO:0000256" key="5">
    <source>
        <dbReference type="ARBA" id="ARBA00022679"/>
    </source>
</evidence>
<dbReference type="InterPro" id="IPR002903">
    <property type="entry name" value="RsmH"/>
</dbReference>
<dbReference type="GO" id="GO:0005737">
    <property type="term" value="C:cytoplasm"/>
    <property type="evidence" value="ECO:0007669"/>
    <property type="project" value="UniProtKB-SubCell"/>
</dbReference>
<comment type="similarity">
    <text evidence="1 7">Belongs to the methyltransferase superfamily. RsmH family.</text>
</comment>
<dbReference type="GO" id="GO:0070475">
    <property type="term" value="P:rRNA base methylation"/>
    <property type="evidence" value="ECO:0007669"/>
    <property type="project" value="UniProtKB-UniRule"/>
</dbReference>
<evidence type="ECO:0000256" key="3">
    <source>
        <dbReference type="ARBA" id="ARBA00022552"/>
    </source>
</evidence>
<comment type="function">
    <text evidence="7">Specifically methylates the N4 position of cytidine in position 1402 (C1402) of 16S rRNA.</text>
</comment>
<evidence type="ECO:0000256" key="4">
    <source>
        <dbReference type="ARBA" id="ARBA00022603"/>
    </source>
</evidence>
<dbReference type="HAMAP" id="MF_01007">
    <property type="entry name" value="16SrRNA_methyltr_H"/>
    <property type="match status" value="1"/>
</dbReference>
<dbReference type="PANTHER" id="PTHR11265">
    <property type="entry name" value="S-ADENOSYL-METHYLTRANSFERASE MRAW"/>
    <property type="match status" value="1"/>
</dbReference>
<dbReference type="EC" id="2.1.1.199" evidence="7"/>
<dbReference type="SUPFAM" id="SSF81799">
    <property type="entry name" value="Putative methyltransferase TM0872, insert domain"/>
    <property type="match status" value="1"/>
</dbReference>
<evidence type="ECO:0000256" key="6">
    <source>
        <dbReference type="ARBA" id="ARBA00022691"/>
    </source>
</evidence>
<comment type="catalytic activity">
    <reaction evidence="7">
        <text>cytidine(1402) in 16S rRNA + S-adenosyl-L-methionine = N(4)-methylcytidine(1402) in 16S rRNA + S-adenosyl-L-homocysteine + H(+)</text>
        <dbReference type="Rhea" id="RHEA:42928"/>
        <dbReference type="Rhea" id="RHEA-COMP:10286"/>
        <dbReference type="Rhea" id="RHEA-COMP:10287"/>
        <dbReference type="ChEBI" id="CHEBI:15378"/>
        <dbReference type="ChEBI" id="CHEBI:57856"/>
        <dbReference type="ChEBI" id="CHEBI:59789"/>
        <dbReference type="ChEBI" id="CHEBI:74506"/>
        <dbReference type="ChEBI" id="CHEBI:82748"/>
        <dbReference type="EC" id="2.1.1.199"/>
    </reaction>
</comment>
<dbReference type="AlphaFoldDB" id="A0A2B7J1M1"/>
<dbReference type="Pfam" id="PF01795">
    <property type="entry name" value="Methyltransf_5"/>
    <property type="match status" value="1"/>
</dbReference>
<dbReference type="RefSeq" id="WP_002519126.1">
    <property type="nucleotide sequence ID" value="NZ_AP019664.1"/>
</dbReference>
<sequence>MLMATDAIGSDAVHIPVMRARILDLLAVVLKSGRRVHVDGTLGMGGHAEAVLRRFPDVELVGIDRDQQALTMAEARLEPFADRVHLVHAVHDELPEVLDDLGLDYVDSVLLDLGLSSFQIDEVERGFSYSVDSPLDMRMDQSSGRTAAQILNESDPGALVRMLREYGEEKFADRIVRAIVTERDRQPIETSGRLVEIITEAIPATVRRKRHSHPAKRTFQALRIAVNREMETLPAVLPRALDRLDVGGRIAVLSYHSLEDRPVKEAFRDACADTAPAGLPMVPESMAAKFNPVTRGAERPDADEVATNPRSASARLRVIERVRSGPVNRQHATKESR</sequence>
<feature type="binding site" evidence="7">
    <location>
        <begin position="45"/>
        <end position="47"/>
    </location>
    <ligand>
        <name>S-adenosyl-L-methionine</name>
        <dbReference type="ChEBI" id="CHEBI:59789"/>
    </ligand>
</feature>
<comment type="caution">
    <text evidence="8">The sequence shown here is derived from an EMBL/GenBank/DDBJ whole genome shotgun (WGS) entry which is preliminary data.</text>
</comment>
<protein>
    <recommendedName>
        <fullName evidence="7">Ribosomal RNA small subunit methyltransferase H</fullName>
        <ecNumber evidence="7">2.1.1.199</ecNumber>
    </recommendedName>
    <alternativeName>
        <fullName evidence="7">16S rRNA m(4)C1402 methyltransferase</fullName>
    </alternativeName>
    <alternativeName>
        <fullName evidence="7">rRNA (cytosine-N(4)-)-methyltransferase RsmH</fullName>
    </alternativeName>
</protein>
<dbReference type="FunFam" id="1.10.150.170:FF:000001">
    <property type="entry name" value="Ribosomal RNA small subunit methyltransferase H"/>
    <property type="match status" value="1"/>
</dbReference>
<dbReference type="GO" id="GO:0071424">
    <property type="term" value="F:rRNA (cytosine-N4-)-methyltransferase activity"/>
    <property type="evidence" value="ECO:0007669"/>
    <property type="project" value="UniProtKB-UniRule"/>
</dbReference>